<feature type="transmembrane region" description="Helical" evidence="9">
    <location>
        <begin position="166"/>
        <end position="188"/>
    </location>
</feature>
<evidence type="ECO:0000313" key="13">
    <source>
        <dbReference type="EMBL" id="KAF9483352.1"/>
    </source>
</evidence>
<feature type="compositionally biased region" description="Basic and acidic residues" evidence="8">
    <location>
        <begin position="312"/>
        <end position="322"/>
    </location>
</feature>
<feature type="domain" description="CSC1/OSCA1-like N-terminal transmembrane" evidence="11">
    <location>
        <begin position="63"/>
        <end position="184"/>
    </location>
</feature>
<feature type="region of interest" description="Disordered" evidence="8">
    <location>
        <begin position="312"/>
        <end position="344"/>
    </location>
</feature>
<feature type="transmembrane region" description="Helical" evidence="9">
    <location>
        <begin position="914"/>
        <end position="933"/>
    </location>
</feature>
<dbReference type="InterPro" id="IPR003864">
    <property type="entry name" value="CSC1/OSCA1-like_7TM"/>
</dbReference>
<dbReference type="InterPro" id="IPR045122">
    <property type="entry name" value="Csc1-like"/>
</dbReference>
<feature type="transmembrane region" description="Helical" evidence="9">
    <location>
        <begin position="751"/>
        <end position="774"/>
    </location>
</feature>
<feature type="transmembrane region" description="Helical" evidence="9">
    <location>
        <begin position="116"/>
        <end position="136"/>
    </location>
</feature>
<feature type="domain" description="CSC1/OSCA1-like cytosolic" evidence="12">
    <location>
        <begin position="353"/>
        <end position="641"/>
    </location>
</feature>
<evidence type="ECO:0000256" key="9">
    <source>
        <dbReference type="SAM" id="Phobius"/>
    </source>
</evidence>
<comment type="subcellular location">
    <subcellularLocation>
        <location evidence="1">Membrane</location>
        <topology evidence="1">Multi-pass membrane protein</topology>
    </subcellularLocation>
</comment>
<dbReference type="Proteomes" id="UP000807469">
    <property type="component" value="Unassembled WGS sequence"/>
</dbReference>
<dbReference type="PANTHER" id="PTHR13018">
    <property type="entry name" value="PROBABLE MEMBRANE PROTEIN DUF221-RELATED"/>
    <property type="match status" value="1"/>
</dbReference>
<gene>
    <name evidence="13" type="ORF">BDN70DRAFT_799820</name>
</gene>
<keyword evidence="6 9" id="KW-0472">Membrane</keyword>
<proteinExistence type="inferred from homology"/>
<evidence type="ECO:0000259" key="11">
    <source>
        <dbReference type="Pfam" id="PF13967"/>
    </source>
</evidence>
<evidence type="ECO:0000256" key="6">
    <source>
        <dbReference type="ARBA" id="ARBA00023136"/>
    </source>
</evidence>
<evidence type="ECO:0000256" key="5">
    <source>
        <dbReference type="ARBA" id="ARBA00022989"/>
    </source>
</evidence>
<evidence type="ECO:0008006" key="15">
    <source>
        <dbReference type="Google" id="ProtNLM"/>
    </source>
</evidence>
<protein>
    <recommendedName>
        <fullName evidence="15">DUF221-domain-containing protein</fullName>
    </recommendedName>
</protein>
<feature type="transmembrane region" description="Helical" evidence="9">
    <location>
        <begin position="939"/>
        <end position="956"/>
    </location>
</feature>
<dbReference type="Pfam" id="PF02714">
    <property type="entry name" value="RSN1_7TM"/>
    <property type="match status" value="1"/>
</dbReference>
<feature type="transmembrane region" description="Helical" evidence="9">
    <location>
        <begin position="800"/>
        <end position="826"/>
    </location>
</feature>
<dbReference type="PANTHER" id="PTHR13018:SF139">
    <property type="entry name" value="PHOSPHATE METABOLISM PROTEIN 7"/>
    <property type="match status" value="1"/>
</dbReference>
<feature type="transmembrane region" description="Helical" evidence="9">
    <location>
        <begin position="16"/>
        <end position="34"/>
    </location>
</feature>
<evidence type="ECO:0000256" key="4">
    <source>
        <dbReference type="ARBA" id="ARBA00022692"/>
    </source>
</evidence>
<dbReference type="InterPro" id="IPR027815">
    <property type="entry name" value="CSC1/OSCA1-like_cyt"/>
</dbReference>
<feature type="transmembrane region" description="Helical" evidence="9">
    <location>
        <begin position="663"/>
        <end position="690"/>
    </location>
</feature>
<evidence type="ECO:0000313" key="14">
    <source>
        <dbReference type="Proteomes" id="UP000807469"/>
    </source>
</evidence>
<evidence type="ECO:0000256" key="8">
    <source>
        <dbReference type="SAM" id="MobiDB-lite"/>
    </source>
</evidence>
<reference evidence="13" key="1">
    <citation type="submission" date="2020-11" db="EMBL/GenBank/DDBJ databases">
        <authorList>
            <consortium name="DOE Joint Genome Institute"/>
            <person name="Ahrendt S."/>
            <person name="Riley R."/>
            <person name="Andreopoulos W."/>
            <person name="Labutti K."/>
            <person name="Pangilinan J."/>
            <person name="Ruiz-Duenas F.J."/>
            <person name="Barrasa J.M."/>
            <person name="Sanchez-Garcia M."/>
            <person name="Camarero S."/>
            <person name="Miyauchi S."/>
            <person name="Serrano A."/>
            <person name="Linde D."/>
            <person name="Babiker R."/>
            <person name="Drula E."/>
            <person name="Ayuso-Fernandez I."/>
            <person name="Pacheco R."/>
            <person name="Padilla G."/>
            <person name="Ferreira P."/>
            <person name="Barriuso J."/>
            <person name="Kellner H."/>
            <person name="Castanera R."/>
            <person name="Alfaro M."/>
            <person name="Ramirez L."/>
            <person name="Pisabarro A.G."/>
            <person name="Kuo A."/>
            <person name="Tritt A."/>
            <person name="Lipzen A."/>
            <person name="He G."/>
            <person name="Yan M."/>
            <person name="Ng V."/>
            <person name="Cullen D."/>
            <person name="Martin F."/>
            <person name="Rosso M.-N."/>
            <person name="Henrissat B."/>
            <person name="Hibbett D."/>
            <person name="Martinez A.T."/>
            <person name="Grigoriev I.V."/>
        </authorList>
    </citation>
    <scope>NUCLEOTIDE SEQUENCE</scope>
    <source>
        <strain evidence="13">CIRM-BRFM 674</strain>
    </source>
</reference>
<feature type="region of interest" description="Disordered" evidence="8">
    <location>
        <begin position="475"/>
        <end position="528"/>
    </location>
</feature>
<keyword evidence="7" id="KW-0175">Coiled coil</keyword>
<feature type="region of interest" description="Disordered" evidence="8">
    <location>
        <begin position="1241"/>
        <end position="1305"/>
    </location>
</feature>
<feature type="region of interest" description="Disordered" evidence="8">
    <location>
        <begin position="1037"/>
        <end position="1073"/>
    </location>
</feature>
<evidence type="ECO:0000256" key="7">
    <source>
        <dbReference type="SAM" id="Coils"/>
    </source>
</evidence>
<keyword evidence="5 9" id="KW-1133">Transmembrane helix</keyword>
<feature type="transmembrane region" description="Helical" evidence="9">
    <location>
        <begin position="710"/>
        <end position="730"/>
    </location>
</feature>
<dbReference type="EMBL" id="MU155154">
    <property type="protein sequence ID" value="KAF9483352.1"/>
    <property type="molecule type" value="Genomic_DNA"/>
</dbReference>
<dbReference type="Pfam" id="PF13967">
    <property type="entry name" value="RSN1_TM"/>
    <property type="match status" value="1"/>
</dbReference>
<evidence type="ECO:0000256" key="2">
    <source>
        <dbReference type="ARBA" id="ARBA00007779"/>
    </source>
</evidence>
<feature type="transmembrane region" description="Helical" evidence="9">
    <location>
        <begin position="847"/>
        <end position="866"/>
    </location>
</feature>
<evidence type="ECO:0000256" key="1">
    <source>
        <dbReference type="ARBA" id="ARBA00004141"/>
    </source>
</evidence>
<keyword evidence="14" id="KW-1185">Reference proteome</keyword>
<dbReference type="GO" id="GO:0005227">
    <property type="term" value="F:calcium-activated cation channel activity"/>
    <property type="evidence" value="ECO:0007669"/>
    <property type="project" value="InterPro"/>
</dbReference>
<feature type="compositionally biased region" description="Low complexity" evidence="8">
    <location>
        <begin position="1057"/>
        <end position="1069"/>
    </location>
</feature>
<feature type="coiled-coil region" evidence="7">
    <location>
        <begin position="1381"/>
        <end position="1408"/>
    </location>
</feature>
<name>A0A9P6CXU6_9AGAR</name>
<dbReference type="GO" id="GO:0005886">
    <property type="term" value="C:plasma membrane"/>
    <property type="evidence" value="ECO:0007669"/>
    <property type="project" value="TreeGrafter"/>
</dbReference>
<keyword evidence="4 9" id="KW-0812">Transmembrane</keyword>
<dbReference type="InterPro" id="IPR032880">
    <property type="entry name" value="CSC1/OSCA1-like_N"/>
</dbReference>
<evidence type="ECO:0000259" key="10">
    <source>
        <dbReference type="Pfam" id="PF02714"/>
    </source>
</evidence>
<organism evidence="13 14">
    <name type="scientific">Pholiota conissans</name>
    <dbReference type="NCBI Taxonomy" id="109636"/>
    <lineage>
        <taxon>Eukaryota</taxon>
        <taxon>Fungi</taxon>
        <taxon>Dikarya</taxon>
        <taxon>Basidiomycota</taxon>
        <taxon>Agaricomycotina</taxon>
        <taxon>Agaricomycetes</taxon>
        <taxon>Agaricomycetidae</taxon>
        <taxon>Agaricales</taxon>
        <taxon>Agaricineae</taxon>
        <taxon>Strophariaceae</taxon>
        <taxon>Pholiota</taxon>
    </lineage>
</organism>
<accession>A0A9P6CXU6</accession>
<sequence>MSDIQTRPFSKNYSGLINQSVIGLGIAVICISLQELMKRRRRGRALVEPGVGLGSRESWEFGYLYQGRSWARFPSPPSPAGWPLSWVKQAIYFPEDKLNELRGLDATLYIRFLRGCFWYSLLQFCTTFPILFPIHLEFSENTISPKSMTRASISSLVGTEKGLSLLWIHVCLLFWITLSWMGTLVWIVNGAFRLRAANLRVAAKRSEETPEGLKEADNTYYEHPHPQYAFKDVPSRTRDAPIKGLRLRTVMVSNIPSSLRNEKALQQYFEYYMTRKVEKPSMGITSSTQPGFLNKSLAFLFNRAKRIPDHLPIKPLIGKDKEQDEQDDEGKEGSKTGHRRSGSRKILDRDIPVIERVVVARKMTELASLLERREAILTLLETAHVKLANKALTAVKAAIERKAAHKPIGQLASKSTEIARKRRSIAKMNANANVAADVDTERGEPQEEGTVDEEERMEQLIEVLGPFVEEFGTQRSLSTRSKKAMSRTSRQAFRKLRTHGSEDSVDSDGHVNASVYPPSPTSSSSPRTHIFGREQTVWDALLSLPRTSLDAYQPLVNLSHLFRGKVVPSIDYYTAKLNLLTSLITENRSKMVTDYDPVSTAFITFADPADARRACKYLAVHPNNPLACLVTMAPMYQDIDWIRVMKSTYSGEFVKDWVVNIGVWAFTLFWLFPVSLLVGLVSIQNISLFWPSLKAYLDRHAWQSEVIQSFIPTLLVALLALLIPLILLLIAKKAHTITTLSALHDLMLTRYYKFLIVNVLVFFCVGTAALQSFLNSFRNPSKINVIQTVSSSFPTAGPFYVGWLIFTTAIHGGFELALLGLPLILYPSTSRQVVPRKRSVGTRPRTFNFYYWLPNHTLVIHVLLLFSVLNPFVLPFTTLYFFIQHGVVKNQLIHVYAKNYEQDGRVLIIRMIRYSLDGLILSQTVFLAYMVVLKKSANVGLSAFLIIFTAIVKLLMTRMCRAQYEADDLLEAEIVCNGHHREGSRLQDPEAQELIGGSAEDDALRPHHHRAGTSFVTWKLPVWVNFSYRTFQRVGRVQQRPPNPFGPHGDKDLPKVSEASSSPSSASGARDVTTKVTADGFPWKMPDNKPQHDPGVLNLNVDTLEISGPVIPHPPPVPWDDQATMDLPYDNPFYTRTIDNVLWLPRNPVGVLDLDDTVDLRLSITVEATAGRLGTWLGLEETESPEELARVSSSEEGQSNNQLTVPKSPRVICDELPDVDGTEEIDLPAVIAKRVQAKEGGVEKTVRPRKSSMFSRPSTGDKASIGAMSLSMRRRPTMPDRPAIPSYRSFSDNTPPPAGSAYNGRARSRSIMSALQVPTPTSPAARMHSASDQELGFRPDAHAQADFVAANSSSSRLSVNAAGVPKLTRSQNVSAAKAIFHEVLEEERQALRDRIEDETAEATKAQSTKSWLTSWMFKKRD</sequence>
<dbReference type="OrthoDB" id="1689567at2759"/>
<evidence type="ECO:0000259" key="12">
    <source>
        <dbReference type="Pfam" id="PF14703"/>
    </source>
</evidence>
<evidence type="ECO:0000256" key="3">
    <source>
        <dbReference type="ARBA" id="ARBA00022448"/>
    </source>
</evidence>
<keyword evidence="3" id="KW-0813">Transport</keyword>
<comment type="caution">
    <text evidence="13">The sequence shown here is derived from an EMBL/GenBank/DDBJ whole genome shotgun (WGS) entry which is preliminary data.</text>
</comment>
<comment type="similarity">
    <text evidence="2">Belongs to the CSC1 (TC 1.A.17) family.</text>
</comment>
<dbReference type="Pfam" id="PF14703">
    <property type="entry name" value="PHM7_cyt"/>
    <property type="match status" value="1"/>
</dbReference>
<feature type="domain" description="CSC1/OSCA1-like 7TM region" evidence="10">
    <location>
        <begin position="656"/>
        <end position="928"/>
    </location>
</feature>